<name>A0A016TEP7_9BILA</name>
<evidence type="ECO:0000313" key="1">
    <source>
        <dbReference type="EMBL" id="EYC01120.1"/>
    </source>
</evidence>
<sequence length="167" mass="18169">MCQYRSGPSCELLVRTCQEMSEPPCGITSTAIQTALLRTCQYMSEPARELTTCQDMSELVRDLLVRTCQDLPGPACELTSAAIQTALVKTEVIAIACTVGVDGGDPSMAPERTRRDRSAHDGIVAAMANLGFSALDVVESDQLGSVRPYSESQDYDIVERTTRDWLS</sequence>
<protein>
    <submittedName>
        <fullName evidence="1">Uncharacterized protein</fullName>
    </submittedName>
</protein>
<comment type="caution">
    <text evidence="1">The sequence shown here is derived from an EMBL/GenBank/DDBJ whole genome shotgun (WGS) entry which is preliminary data.</text>
</comment>
<proteinExistence type="predicted"/>
<dbReference type="AlphaFoldDB" id="A0A016TEP7"/>
<evidence type="ECO:0000313" key="2">
    <source>
        <dbReference type="Proteomes" id="UP000024635"/>
    </source>
</evidence>
<dbReference type="Proteomes" id="UP000024635">
    <property type="component" value="Unassembled WGS sequence"/>
</dbReference>
<organism evidence="1 2">
    <name type="scientific">Ancylostoma ceylanicum</name>
    <dbReference type="NCBI Taxonomy" id="53326"/>
    <lineage>
        <taxon>Eukaryota</taxon>
        <taxon>Metazoa</taxon>
        <taxon>Ecdysozoa</taxon>
        <taxon>Nematoda</taxon>
        <taxon>Chromadorea</taxon>
        <taxon>Rhabditida</taxon>
        <taxon>Rhabditina</taxon>
        <taxon>Rhabditomorpha</taxon>
        <taxon>Strongyloidea</taxon>
        <taxon>Ancylostomatidae</taxon>
        <taxon>Ancylostomatinae</taxon>
        <taxon>Ancylostoma</taxon>
    </lineage>
</organism>
<reference evidence="2" key="1">
    <citation type="journal article" date="2015" name="Nat. Genet.">
        <title>The genome and transcriptome of the zoonotic hookworm Ancylostoma ceylanicum identify infection-specific gene families.</title>
        <authorList>
            <person name="Schwarz E.M."/>
            <person name="Hu Y."/>
            <person name="Antoshechkin I."/>
            <person name="Miller M.M."/>
            <person name="Sternberg P.W."/>
            <person name="Aroian R.V."/>
        </authorList>
    </citation>
    <scope>NUCLEOTIDE SEQUENCE</scope>
    <source>
        <strain evidence="2">HY135</strain>
    </source>
</reference>
<accession>A0A016TEP7</accession>
<keyword evidence="2" id="KW-1185">Reference proteome</keyword>
<dbReference type="EMBL" id="JARK01001446">
    <property type="protein sequence ID" value="EYC01120.1"/>
    <property type="molecule type" value="Genomic_DNA"/>
</dbReference>
<gene>
    <name evidence="1" type="primary">Acey_s0110.g175</name>
    <name evidence="1" type="ORF">Y032_0110g175</name>
</gene>